<dbReference type="AlphaFoldDB" id="A0A084WNH6"/>
<evidence type="ECO:0000313" key="3">
    <source>
        <dbReference type="EnsemblMetazoa" id="ASIC019866-PA"/>
    </source>
</evidence>
<keyword evidence="4" id="KW-1185">Reference proteome</keyword>
<accession>A0A084WNH6</accession>
<feature type="region of interest" description="Disordered" evidence="1">
    <location>
        <begin position="1"/>
        <end position="36"/>
    </location>
</feature>
<dbReference type="EMBL" id="KE525352">
    <property type="protein sequence ID" value="KFB51770.1"/>
    <property type="molecule type" value="Genomic_DNA"/>
</dbReference>
<dbReference type="EMBL" id="ATLV01024605">
    <property type="status" value="NOT_ANNOTATED_CDS"/>
    <property type="molecule type" value="Genomic_DNA"/>
</dbReference>
<organism evidence="2">
    <name type="scientific">Anopheles sinensis</name>
    <name type="common">Mosquito</name>
    <dbReference type="NCBI Taxonomy" id="74873"/>
    <lineage>
        <taxon>Eukaryota</taxon>
        <taxon>Metazoa</taxon>
        <taxon>Ecdysozoa</taxon>
        <taxon>Arthropoda</taxon>
        <taxon>Hexapoda</taxon>
        <taxon>Insecta</taxon>
        <taxon>Pterygota</taxon>
        <taxon>Neoptera</taxon>
        <taxon>Endopterygota</taxon>
        <taxon>Diptera</taxon>
        <taxon>Nematocera</taxon>
        <taxon>Culicoidea</taxon>
        <taxon>Culicidae</taxon>
        <taxon>Anophelinae</taxon>
        <taxon>Anopheles</taxon>
    </lineage>
</organism>
<sequence>MAKGKHCFATLQQQQQRRADDQLTSGTTAREGKSHAKYSVIDFPPPVFTEGKSSFFRPAGIAAGARQNMRPVGRPSVERSNILFIFRQQCPLPSRLPFADCACANTDQDEMPQAKAELRSIRNF</sequence>
<dbReference type="VEuPathDB" id="VectorBase:ASIC019866"/>
<evidence type="ECO:0000313" key="4">
    <source>
        <dbReference type="Proteomes" id="UP000030765"/>
    </source>
</evidence>
<gene>
    <name evidence="2" type="ORF">ZHAS_00019866</name>
</gene>
<evidence type="ECO:0000256" key="1">
    <source>
        <dbReference type="SAM" id="MobiDB-lite"/>
    </source>
</evidence>
<dbReference type="Proteomes" id="UP000030765">
    <property type="component" value="Unassembled WGS sequence"/>
</dbReference>
<dbReference type="EnsemblMetazoa" id="ASIC019866-RA">
    <property type="protein sequence ID" value="ASIC019866-PA"/>
    <property type="gene ID" value="ASIC019866"/>
</dbReference>
<protein>
    <submittedName>
        <fullName evidence="2 3">Protein CBR-UNC-40</fullName>
    </submittedName>
</protein>
<evidence type="ECO:0000313" key="2">
    <source>
        <dbReference type="EMBL" id="KFB51770.1"/>
    </source>
</evidence>
<name>A0A084WNH6_ANOSI</name>
<reference evidence="2 4" key="1">
    <citation type="journal article" date="2014" name="BMC Genomics">
        <title>Genome sequence of Anopheles sinensis provides insight into genetics basis of mosquito competence for malaria parasites.</title>
        <authorList>
            <person name="Zhou D."/>
            <person name="Zhang D."/>
            <person name="Ding G."/>
            <person name="Shi L."/>
            <person name="Hou Q."/>
            <person name="Ye Y."/>
            <person name="Xu Y."/>
            <person name="Zhou H."/>
            <person name="Xiong C."/>
            <person name="Li S."/>
            <person name="Yu J."/>
            <person name="Hong S."/>
            <person name="Yu X."/>
            <person name="Zou P."/>
            <person name="Chen C."/>
            <person name="Chang X."/>
            <person name="Wang W."/>
            <person name="Lv Y."/>
            <person name="Sun Y."/>
            <person name="Ma L."/>
            <person name="Shen B."/>
            <person name="Zhu C."/>
        </authorList>
    </citation>
    <scope>NUCLEOTIDE SEQUENCE [LARGE SCALE GENOMIC DNA]</scope>
</reference>
<proteinExistence type="predicted"/>
<reference evidence="3" key="2">
    <citation type="submission" date="2020-05" db="UniProtKB">
        <authorList>
            <consortium name="EnsemblMetazoa"/>
        </authorList>
    </citation>
    <scope>IDENTIFICATION</scope>
</reference>